<feature type="coiled-coil region" evidence="1">
    <location>
        <begin position="54"/>
        <end position="81"/>
    </location>
</feature>
<dbReference type="AlphaFoldDB" id="A0A9P6EDP9"/>
<dbReference type="OrthoDB" id="642895at2759"/>
<protein>
    <submittedName>
        <fullName evidence="3">Microtubule associated protein</fullName>
    </submittedName>
</protein>
<keyword evidence="4" id="KW-1185">Reference proteome</keyword>
<evidence type="ECO:0000313" key="4">
    <source>
        <dbReference type="Proteomes" id="UP000807306"/>
    </source>
</evidence>
<gene>
    <name evidence="3" type="ORF">CPB83DRAFT_856559</name>
</gene>
<feature type="compositionally biased region" description="Basic and acidic residues" evidence="2">
    <location>
        <begin position="493"/>
        <end position="508"/>
    </location>
</feature>
<organism evidence="3 4">
    <name type="scientific">Crepidotus variabilis</name>
    <dbReference type="NCBI Taxonomy" id="179855"/>
    <lineage>
        <taxon>Eukaryota</taxon>
        <taxon>Fungi</taxon>
        <taxon>Dikarya</taxon>
        <taxon>Basidiomycota</taxon>
        <taxon>Agaricomycotina</taxon>
        <taxon>Agaricomycetes</taxon>
        <taxon>Agaricomycetidae</taxon>
        <taxon>Agaricales</taxon>
        <taxon>Agaricineae</taxon>
        <taxon>Crepidotaceae</taxon>
        <taxon>Crepidotus</taxon>
    </lineage>
</organism>
<keyword evidence="1" id="KW-0175">Coiled coil</keyword>
<dbReference type="Pfam" id="PF03999">
    <property type="entry name" value="MAP65_ASE1"/>
    <property type="match status" value="1"/>
</dbReference>
<feature type="region of interest" description="Disordered" evidence="2">
    <location>
        <begin position="480"/>
        <end position="508"/>
    </location>
</feature>
<evidence type="ECO:0000256" key="1">
    <source>
        <dbReference type="SAM" id="Coils"/>
    </source>
</evidence>
<feature type="compositionally biased region" description="Basic and acidic residues" evidence="2">
    <location>
        <begin position="552"/>
        <end position="561"/>
    </location>
</feature>
<sequence length="785" mass="87163">MTSPSTATALTSLLNSLHTHLQSQTQLLPTLHAQLGLPQLALEDDLRILQKELLASVEAQVERRRKEVDEWMARCDEIEKQCVRYTKALGGNIKATGSSIGELRKEQALPRRFELISEYQEKLRQVYHTKLEQLNSLTNRLNVLARTLGFEYFAFDILESTYSGGENSTDPTACRDVTPERFLKLEKELVRGKAEVHKRLAQLSSIFIQIDWLYTELGISPPELDDVEIPTPPFKSSTSIPHHVSNSTSIASSSSDPFLASTPTPASRSGAATHLFKDDIMAAPEFEYQQILTRFIIKLEEVDPEGLPDQPIPFGLENIEPTPGLLAWASDVQNSLEDTKRRREAHIQMMYDQLEGLWRRMGVADEDMDAFVENHKGSTEATVQLYEDELERMLELKRERMGAFVESAREEIVKLWDELMIGEDERADFAPFADDEFTEELLTIHEDEIKRLKQEKRVKAPLLAAIKKYLDVCDEQKELSAAASDQSRLTGRGPRDPGRLLREEKMRKRVQKEKPRLEQELLTSIPAWEDDAGRQFLVHGEPFLQMLFEKMSEGDEKENKRKQPTTARAGSVPARATTPTQGYVPGTKVSGSVTPAVRTASQVGGAGSNSVPNKRQRLGDSSTSNAFAPRPQTSSRVPLGGHRGMNGARPASPTKLPAKTPTSLGHLSSRSTSNTTLPRPAALGMVMPKPGTQHHALGHGRVPTAVIYGAGVTGSRSVSSVSAYTAGSRVASAKVQPQAATGKRTSRAKKESFRPRPSIDHESMDSTGTKRWGCGRLTVKEEEYA</sequence>
<dbReference type="GO" id="GO:0005737">
    <property type="term" value="C:cytoplasm"/>
    <property type="evidence" value="ECO:0007669"/>
    <property type="project" value="TreeGrafter"/>
</dbReference>
<feature type="compositionally biased region" description="Polar residues" evidence="2">
    <location>
        <begin position="660"/>
        <end position="677"/>
    </location>
</feature>
<name>A0A9P6EDP9_9AGAR</name>
<dbReference type="GO" id="GO:0008017">
    <property type="term" value="F:microtubule binding"/>
    <property type="evidence" value="ECO:0007669"/>
    <property type="project" value="InterPro"/>
</dbReference>
<dbReference type="GO" id="GO:0051256">
    <property type="term" value="P:mitotic spindle midzone assembly"/>
    <property type="evidence" value="ECO:0007669"/>
    <property type="project" value="TreeGrafter"/>
</dbReference>
<evidence type="ECO:0000313" key="3">
    <source>
        <dbReference type="EMBL" id="KAF9527211.1"/>
    </source>
</evidence>
<feature type="region of interest" description="Disordered" evidence="2">
    <location>
        <begin position="235"/>
        <end position="265"/>
    </location>
</feature>
<dbReference type="PANTHER" id="PTHR19321:SF41">
    <property type="entry name" value="FASCETTO-RELATED"/>
    <property type="match status" value="1"/>
</dbReference>
<reference evidence="3" key="1">
    <citation type="submission" date="2020-11" db="EMBL/GenBank/DDBJ databases">
        <authorList>
            <consortium name="DOE Joint Genome Institute"/>
            <person name="Ahrendt S."/>
            <person name="Riley R."/>
            <person name="Andreopoulos W."/>
            <person name="Labutti K."/>
            <person name="Pangilinan J."/>
            <person name="Ruiz-Duenas F.J."/>
            <person name="Barrasa J.M."/>
            <person name="Sanchez-Garcia M."/>
            <person name="Camarero S."/>
            <person name="Miyauchi S."/>
            <person name="Serrano A."/>
            <person name="Linde D."/>
            <person name="Babiker R."/>
            <person name="Drula E."/>
            <person name="Ayuso-Fernandez I."/>
            <person name="Pacheco R."/>
            <person name="Padilla G."/>
            <person name="Ferreira P."/>
            <person name="Barriuso J."/>
            <person name="Kellner H."/>
            <person name="Castanera R."/>
            <person name="Alfaro M."/>
            <person name="Ramirez L."/>
            <person name="Pisabarro A.G."/>
            <person name="Kuo A."/>
            <person name="Tritt A."/>
            <person name="Lipzen A."/>
            <person name="He G."/>
            <person name="Yan M."/>
            <person name="Ng V."/>
            <person name="Cullen D."/>
            <person name="Martin F."/>
            <person name="Rosso M.-N."/>
            <person name="Henrissat B."/>
            <person name="Hibbett D."/>
            <person name="Martinez A.T."/>
            <person name="Grigoriev I.V."/>
        </authorList>
    </citation>
    <scope>NUCLEOTIDE SEQUENCE</scope>
    <source>
        <strain evidence="3">CBS 506.95</strain>
    </source>
</reference>
<feature type="region of interest" description="Disordered" evidence="2">
    <location>
        <begin position="552"/>
        <end position="680"/>
    </location>
</feature>
<dbReference type="InterPro" id="IPR007145">
    <property type="entry name" value="MAP65_Ase1_PRC1"/>
</dbReference>
<feature type="compositionally biased region" description="Low complexity" evidence="2">
    <location>
        <begin position="245"/>
        <end position="255"/>
    </location>
</feature>
<dbReference type="Gene3D" id="1.20.58.1520">
    <property type="match status" value="1"/>
</dbReference>
<comment type="caution">
    <text evidence="3">The sequence shown here is derived from an EMBL/GenBank/DDBJ whole genome shotgun (WGS) entry which is preliminary data.</text>
</comment>
<dbReference type="Proteomes" id="UP000807306">
    <property type="component" value="Unassembled WGS sequence"/>
</dbReference>
<dbReference type="EMBL" id="MU157863">
    <property type="protein sequence ID" value="KAF9527211.1"/>
    <property type="molecule type" value="Genomic_DNA"/>
</dbReference>
<dbReference type="PANTHER" id="PTHR19321">
    <property type="entry name" value="PROTEIN REGULATOR OF CYTOKINESIS 1 PRC1-RELATED"/>
    <property type="match status" value="1"/>
</dbReference>
<feature type="compositionally biased region" description="Polar residues" evidence="2">
    <location>
        <begin position="608"/>
        <end position="636"/>
    </location>
</feature>
<feature type="compositionally biased region" description="Basic and acidic residues" evidence="2">
    <location>
        <begin position="748"/>
        <end position="764"/>
    </location>
</feature>
<accession>A0A9P6EDP9</accession>
<evidence type="ECO:0000256" key="2">
    <source>
        <dbReference type="SAM" id="MobiDB-lite"/>
    </source>
</evidence>
<dbReference type="GO" id="GO:1990023">
    <property type="term" value="C:mitotic spindle midzone"/>
    <property type="evidence" value="ECO:0007669"/>
    <property type="project" value="TreeGrafter"/>
</dbReference>
<proteinExistence type="predicted"/>
<feature type="region of interest" description="Disordered" evidence="2">
    <location>
        <begin position="732"/>
        <end position="785"/>
    </location>
</feature>